<gene>
    <name evidence="1" type="ORF">NUW58_g6574</name>
</gene>
<dbReference type="Proteomes" id="UP001143856">
    <property type="component" value="Unassembled WGS sequence"/>
</dbReference>
<comment type="caution">
    <text evidence="1">The sequence shown here is derived from an EMBL/GenBank/DDBJ whole genome shotgun (WGS) entry which is preliminary data.</text>
</comment>
<dbReference type="EMBL" id="JAPDGR010001513">
    <property type="protein sequence ID" value="KAJ2981882.1"/>
    <property type="molecule type" value="Genomic_DNA"/>
</dbReference>
<accession>A0ACC1NRG2</accession>
<evidence type="ECO:0000313" key="2">
    <source>
        <dbReference type="Proteomes" id="UP001143856"/>
    </source>
</evidence>
<proteinExistence type="predicted"/>
<organism evidence="1 2">
    <name type="scientific">Xylaria curta</name>
    <dbReference type="NCBI Taxonomy" id="42375"/>
    <lineage>
        <taxon>Eukaryota</taxon>
        <taxon>Fungi</taxon>
        <taxon>Dikarya</taxon>
        <taxon>Ascomycota</taxon>
        <taxon>Pezizomycotina</taxon>
        <taxon>Sordariomycetes</taxon>
        <taxon>Xylariomycetidae</taxon>
        <taxon>Xylariales</taxon>
        <taxon>Xylariaceae</taxon>
        <taxon>Xylaria</taxon>
    </lineage>
</organism>
<keyword evidence="2" id="KW-1185">Reference proteome</keyword>
<evidence type="ECO:0000313" key="1">
    <source>
        <dbReference type="EMBL" id="KAJ2981882.1"/>
    </source>
</evidence>
<protein>
    <submittedName>
        <fullName evidence="1">Uncharacterized protein</fullName>
    </submittedName>
</protein>
<reference evidence="1" key="1">
    <citation type="submission" date="2022-10" db="EMBL/GenBank/DDBJ databases">
        <title>Genome Sequence of Xylaria curta.</title>
        <authorList>
            <person name="Buettner E."/>
        </authorList>
    </citation>
    <scope>NUCLEOTIDE SEQUENCE</scope>
    <source>
        <strain evidence="1">Babe10</strain>
    </source>
</reference>
<name>A0ACC1NRG2_9PEZI</name>
<sequence length="460" mass="51708">MTHNHANYEARLHFVQCLLRDRFNLENNAEVEPISYDPECPFKYNNFVYRVTLPVAITSKHTAQDEGRQPGCDPIPDGTKQLIIRLTNSDAEGMSPKTRVENEVALISLAADALKHFQPPVVPSVYAWGSAAAKSSQGWIIQQLMPGKPVENSFESMDLQQKKAILSQMAKLLKGLQDYQLPKTITGFEGVTFDEKGRIVSTAMTSVGAGPWLTYEASFKGRLEVALQRADTNPYIQGWHSNGVRDRLNAFIKDGVPSQFEALKTAHEKSIIHADFGKHPLFFQSDFFHLNLESQANYSPLHNLVTTNLLFDPSTQRITGLIDYDFGCVLHPSYEFFRSLSDAGGQFRGWSSDEASEEELLRKAKLHGFPSPLPITTEGGKVNWEVAKVWEDELEKLNVKRPATIEGIDKVADVDTILRAILPWRVSNSDVLRMQSEKVIMKCKEENEAQLAQLLERLGF</sequence>